<name>A0A5D9C661_9SPHN</name>
<dbReference type="InterPro" id="IPR026588">
    <property type="entry name" value="Choice_anch_A"/>
</dbReference>
<dbReference type="NCBIfam" id="TIGR04215">
    <property type="entry name" value="choice_anch_A"/>
    <property type="match status" value="1"/>
</dbReference>
<dbReference type="EMBL" id="VTOU01000003">
    <property type="protein sequence ID" value="TZG26602.1"/>
    <property type="molecule type" value="Genomic_DNA"/>
</dbReference>
<dbReference type="Pfam" id="PF20597">
    <property type="entry name" value="pAdhesive_15"/>
    <property type="match status" value="1"/>
</dbReference>
<evidence type="ECO:0000313" key="4">
    <source>
        <dbReference type="EMBL" id="TZG26602.1"/>
    </source>
</evidence>
<feature type="domain" description="Ice-binding protein C-terminal" evidence="2">
    <location>
        <begin position="336"/>
        <end position="357"/>
    </location>
</feature>
<feature type="chain" id="PRO_5022820455" evidence="1">
    <location>
        <begin position="40"/>
        <end position="366"/>
    </location>
</feature>
<dbReference type="Pfam" id="PF07589">
    <property type="entry name" value="PEP-CTERM"/>
    <property type="match status" value="1"/>
</dbReference>
<sequence>MRGWATPARTGNMTMRWTQMVRNVSVGLLALAAAGSAQAAMIATPVTSTAAQLKEWNLIAFNNIVQMNSEIEGRTFVGGNIQATNGQYNFTATSASANGTGSLTVVGNTAGQKIDFKQGDLVVGGNQNVYQLERQTNGNTVYVGGTNSAGLQNNLSPTTGLAQSNPNFTSALTSQKASLINNMTSLSDNLKALASTGTASTANNKFTYNATGAFNVINTTVDQLKSIGDQISITSGSGKTTIINVAGNLSSGSINANMANTGSAQNIIWNFYEATDLTLGDWQGTVLAPKATFVKDSRGNLEGNLIANNVSLYGEVHALNFQGDLSSVGGSVSAMPEPTTWAMLILGFGLVGGVMRRQRGLVLIRA</sequence>
<reference evidence="4 5" key="1">
    <citation type="submission" date="2019-08" db="EMBL/GenBank/DDBJ databases">
        <authorList>
            <person name="Wang G."/>
            <person name="Xu Z."/>
        </authorList>
    </citation>
    <scope>NUCLEOTIDE SEQUENCE [LARGE SCALE GENOMIC DNA]</scope>
    <source>
        <strain evidence="4 5">ZX</strain>
    </source>
</reference>
<keyword evidence="1" id="KW-0732">Signal</keyword>
<evidence type="ECO:0000259" key="3">
    <source>
        <dbReference type="Pfam" id="PF20597"/>
    </source>
</evidence>
<evidence type="ECO:0000313" key="5">
    <source>
        <dbReference type="Proteomes" id="UP000322077"/>
    </source>
</evidence>
<keyword evidence="5" id="KW-1185">Reference proteome</keyword>
<accession>A0A5D9C661</accession>
<evidence type="ECO:0000256" key="1">
    <source>
        <dbReference type="SAM" id="SignalP"/>
    </source>
</evidence>
<comment type="caution">
    <text evidence="4">The sequence shown here is derived from an EMBL/GenBank/DDBJ whole genome shotgun (WGS) entry which is preliminary data.</text>
</comment>
<feature type="signal peptide" evidence="1">
    <location>
        <begin position="1"/>
        <end position="39"/>
    </location>
</feature>
<proteinExistence type="predicted"/>
<dbReference type="NCBIfam" id="TIGR02595">
    <property type="entry name" value="PEP_CTERM"/>
    <property type="match status" value="1"/>
</dbReference>
<dbReference type="AlphaFoldDB" id="A0A5D9C661"/>
<feature type="domain" description="Choice-of-anchor A" evidence="3">
    <location>
        <begin position="51"/>
        <end position="317"/>
    </location>
</feature>
<dbReference type="InterPro" id="IPR013424">
    <property type="entry name" value="Ice-binding_C"/>
</dbReference>
<gene>
    <name evidence="4" type="ORF">FYJ91_15715</name>
</gene>
<evidence type="ECO:0000259" key="2">
    <source>
        <dbReference type="Pfam" id="PF07589"/>
    </source>
</evidence>
<dbReference type="Proteomes" id="UP000322077">
    <property type="component" value="Unassembled WGS sequence"/>
</dbReference>
<dbReference type="NCBIfam" id="NF035944">
    <property type="entry name" value="PEPxxWA-CTERM"/>
    <property type="match status" value="1"/>
</dbReference>
<protein>
    <submittedName>
        <fullName evidence="4">Choice-of-anchor A family protein</fullName>
    </submittedName>
</protein>
<organism evidence="4 5">
    <name type="scientific">Sphingomonas montanisoli</name>
    <dbReference type="NCBI Taxonomy" id="2606412"/>
    <lineage>
        <taxon>Bacteria</taxon>
        <taxon>Pseudomonadati</taxon>
        <taxon>Pseudomonadota</taxon>
        <taxon>Alphaproteobacteria</taxon>
        <taxon>Sphingomonadales</taxon>
        <taxon>Sphingomonadaceae</taxon>
        <taxon>Sphingomonas</taxon>
    </lineage>
</organism>